<dbReference type="EMBL" id="FNZM01000027">
    <property type="protein sequence ID" value="SEK14268.1"/>
    <property type="molecule type" value="Genomic_DNA"/>
</dbReference>
<evidence type="ECO:0000313" key="2">
    <source>
        <dbReference type="EMBL" id="SEK14268.1"/>
    </source>
</evidence>
<dbReference type="AlphaFoldDB" id="A0AAQ1GND9"/>
<sequence>MKQTGLFLLLAASAVTAQAQSCPHGSPVRVTGDVPAAISYDMFTRLYPLKADVLARMAAAQQVTMIHDGTVLCTIDDDGVPSPDAVLVAGPQGRMNYWLSRAAVQPLRQ</sequence>
<name>A0AAQ1GND9_9BURK</name>
<protein>
    <recommendedName>
        <fullName evidence="4">DUF4431 domain-containing protein</fullName>
    </recommendedName>
</protein>
<comment type="caution">
    <text evidence="2">The sequence shown here is derived from an EMBL/GenBank/DDBJ whole genome shotgun (WGS) entry which is preliminary data.</text>
</comment>
<evidence type="ECO:0000313" key="3">
    <source>
        <dbReference type="Proteomes" id="UP000183529"/>
    </source>
</evidence>
<feature type="chain" id="PRO_5043043152" description="DUF4431 domain-containing protein" evidence="1">
    <location>
        <begin position="20"/>
        <end position="109"/>
    </location>
</feature>
<organism evidence="2 3">
    <name type="scientific">Paraburkholderia tropica</name>
    <dbReference type="NCBI Taxonomy" id="92647"/>
    <lineage>
        <taxon>Bacteria</taxon>
        <taxon>Pseudomonadati</taxon>
        <taxon>Pseudomonadota</taxon>
        <taxon>Betaproteobacteria</taxon>
        <taxon>Burkholderiales</taxon>
        <taxon>Burkholderiaceae</taxon>
        <taxon>Paraburkholderia</taxon>
    </lineage>
</organism>
<keyword evidence="1" id="KW-0732">Signal</keyword>
<evidence type="ECO:0008006" key="4">
    <source>
        <dbReference type="Google" id="ProtNLM"/>
    </source>
</evidence>
<reference evidence="2 3" key="1">
    <citation type="submission" date="2016-10" db="EMBL/GenBank/DDBJ databases">
        <authorList>
            <person name="Varghese N."/>
            <person name="Submissions S."/>
        </authorList>
    </citation>
    <scope>NUCLEOTIDE SEQUENCE [LARGE SCALE GENOMIC DNA]</scope>
    <source>
        <strain evidence="2 3">LMG 22274</strain>
    </source>
</reference>
<dbReference type="RefSeq" id="WP_074987357.1">
    <property type="nucleotide sequence ID" value="NZ_CADFGN010000020.1"/>
</dbReference>
<proteinExistence type="predicted"/>
<accession>A0AAQ1GND9</accession>
<feature type="signal peptide" evidence="1">
    <location>
        <begin position="1"/>
        <end position="19"/>
    </location>
</feature>
<evidence type="ECO:0000256" key="1">
    <source>
        <dbReference type="SAM" id="SignalP"/>
    </source>
</evidence>
<dbReference type="Proteomes" id="UP000183529">
    <property type="component" value="Unassembled WGS sequence"/>
</dbReference>
<gene>
    <name evidence="2" type="ORF">SAMN05216550_12768</name>
</gene>